<dbReference type="EMBL" id="PVQB02000269">
    <property type="protein sequence ID" value="KAF4339682.1"/>
    <property type="molecule type" value="Genomic_DNA"/>
</dbReference>
<sequence length="280" mass="32028">MPAVDGPISGDPADGLEPLVASDKLSQSTIDSLDATTFYNECRVFGRLKELNREEIAIKAYGYMVFDLSNERVQEHFAPFVKARGIMPANPTTADLISSFFQHFELEIPLMAIVKEWVPSNPNESFPAKLTQKDMNTLPRSLRNLRELHKSGIVVRDIQLSQYLGGPLVDFSCAWTIPHTLGPERGLRPRWTFECMAAWDLKCFQERILDRYNAMAGEVPHVRKQNLVAWRNDHVYGRLRTRPQMSGPFLPMLGQFEDPQPMKHRPAFDPAKFDWRAVQK</sequence>
<reference evidence="1" key="1">
    <citation type="journal article" date="2017" name="Mycologia">
        <title>Fusarium algeriense, sp. nov., a novel toxigenic crown rot pathogen of durum wheat from Algeria is nested in the Fusarium burgessii species complex.</title>
        <authorList>
            <person name="Laraba I."/>
            <person name="Keddad A."/>
            <person name="Boureghda H."/>
            <person name="Abdallah N."/>
            <person name="Vaughan M.M."/>
            <person name="Proctor R.H."/>
            <person name="Busman M."/>
            <person name="O'Donnell K."/>
        </authorList>
    </citation>
    <scope>NUCLEOTIDE SEQUENCE</scope>
    <source>
        <strain evidence="1">NRRL 25174</strain>
    </source>
</reference>
<proteinExistence type="predicted"/>
<comment type="caution">
    <text evidence="1">The sequence shown here is derived from an EMBL/GenBank/DDBJ whole genome shotgun (WGS) entry which is preliminary data.</text>
</comment>
<protein>
    <submittedName>
        <fullName evidence="1">Uncharacterized protein</fullName>
    </submittedName>
</protein>
<gene>
    <name evidence="1" type="ORF">FBEOM_6391</name>
</gene>
<dbReference type="OrthoDB" id="3432781at2759"/>
<name>A0A9P5AKS9_9HYPO</name>
<keyword evidence="2" id="KW-1185">Reference proteome</keyword>
<dbReference type="InterPro" id="IPR025213">
    <property type="entry name" value="Sim4_Fta2"/>
</dbReference>
<evidence type="ECO:0000313" key="2">
    <source>
        <dbReference type="Proteomes" id="UP000730481"/>
    </source>
</evidence>
<dbReference type="Pfam" id="PF13095">
    <property type="entry name" value="FTA2"/>
    <property type="match status" value="1"/>
</dbReference>
<accession>A0A9P5AKS9</accession>
<organism evidence="1 2">
    <name type="scientific">Fusarium beomiforme</name>
    <dbReference type="NCBI Taxonomy" id="44412"/>
    <lineage>
        <taxon>Eukaryota</taxon>
        <taxon>Fungi</taxon>
        <taxon>Dikarya</taxon>
        <taxon>Ascomycota</taxon>
        <taxon>Pezizomycotina</taxon>
        <taxon>Sordariomycetes</taxon>
        <taxon>Hypocreomycetidae</taxon>
        <taxon>Hypocreales</taxon>
        <taxon>Nectriaceae</taxon>
        <taxon>Fusarium</taxon>
        <taxon>Fusarium burgessii species complex</taxon>
    </lineage>
</organism>
<reference evidence="1" key="2">
    <citation type="submission" date="2020-02" db="EMBL/GenBank/DDBJ databases">
        <title>Identification and distribution of gene clusters putatively required for synthesis of sphingolipid metabolism inhibitors in phylogenetically diverse species of the filamentous fungus Fusarium.</title>
        <authorList>
            <person name="Kim H.-S."/>
            <person name="Busman M."/>
            <person name="Brown D.W."/>
            <person name="Divon H."/>
            <person name="Uhlig S."/>
            <person name="Proctor R.H."/>
        </authorList>
    </citation>
    <scope>NUCLEOTIDE SEQUENCE</scope>
    <source>
        <strain evidence="1">NRRL 25174</strain>
    </source>
</reference>
<evidence type="ECO:0000313" key="1">
    <source>
        <dbReference type="EMBL" id="KAF4339682.1"/>
    </source>
</evidence>
<dbReference type="AlphaFoldDB" id="A0A9P5AKS9"/>
<dbReference type="Proteomes" id="UP000730481">
    <property type="component" value="Unassembled WGS sequence"/>
</dbReference>